<feature type="domain" description="PNPLA" evidence="4">
    <location>
        <begin position="58"/>
        <end position="266"/>
    </location>
</feature>
<dbReference type="Pfam" id="PF01734">
    <property type="entry name" value="Patatin"/>
    <property type="match status" value="1"/>
</dbReference>
<accession>A0ABS8BHQ7</accession>
<evidence type="ECO:0000313" key="6">
    <source>
        <dbReference type="Proteomes" id="UP001198034"/>
    </source>
</evidence>
<dbReference type="PANTHER" id="PTHR10728:SF40">
    <property type="entry name" value="PATATIN FAMILY PROTEIN"/>
    <property type="match status" value="1"/>
</dbReference>
<comment type="caution">
    <text evidence="5">The sequence shown here is derived from an EMBL/GenBank/DDBJ whole genome shotgun (WGS) entry which is preliminary data.</text>
</comment>
<feature type="active site" description="Proton acceptor" evidence="2">
    <location>
        <position position="252"/>
    </location>
</feature>
<sequence>MRIKIASHALVLIYAILLSACATRSINPPISQVDVSEGYRFFHGSELKAQDPATVFMLAFSGGGTRAAAFSYGVLEALRATPIHGRAGANNLLEEVDYITGVSGGSFTALAYGLYGERLFEEYEARFLKRNVQGTLFNKWINPINWPNMWQPTYSRSDMSQAYYDEILFNNATFGDLLDKKGPRILVSATEAASSFRFTFSQDFFDLICSDLSAVKLSRAATASSAVPILFTPITFNNYGLHCGANIPAWVDEALQLAKNKNDLPIRTLQRIRELKSIQNSDKRPFLHLADGGISDNLGARLILELLEALPLIQEKREANGEAAIKNIAFIIVNASSSPTLTWGTSAQPPNEFEVALRAIGTPIDQYSYETISLIEDMAKALNRSRRLQGQLNGKADLPITVTPIVLSFAQIEDDAERAYFDNLPTSFVLAPEQVDRLRQLSHALLKKSPQYQDLIQRLQLAVDRH</sequence>
<feature type="chain" id="PRO_5045367339" evidence="3">
    <location>
        <begin position="23"/>
        <end position="466"/>
    </location>
</feature>
<keyword evidence="2" id="KW-0378">Hydrolase</keyword>
<evidence type="ECO:0000259" key="4">
    <source>
        <dbReference type="PROSITE" id="PS51635"/>
    </source>
</evidence>
<protein>
    <submittedName>
        <fullName evidence="5">Patatin-like phospholipase family protein</fullName>
    </submittedName>
</protein>
<dbReference type="Proteomes" id="UP001198034">
    <property type="component" value="Unassembled WGS sequence"/>
</dbReference>
<feature type="short sequence motif" description="GXSXG" evidence="2">
    <location>
        <begin position="101"/>
        <end position="105"/>
    </location>
</feature>
<gene>
    <name evidence="5" type="ORF">LG219_02515</name>
</gene>
<dbReference type="EMBL" id="JAJAWG010000001">
    <property type="protein sequence ID" value="MCB5195164.1"/>
    <property type="molecule type" value="Genomic_DNA"/>
</dbReference>
<dbReference type="PROSITE" id="PS51635">
    <property type="entry name" value="PNPLA"/>
    <property type="match status" value="1"/>
</dbReference>
<dbReference type="PROSITE" id="PS51257">
    <property type="entry name" value="PROKAR_LIPOPROTEIN"/>
    <property type="match status" value="1"/>
</dbReference>
<evidence type="ECO:0000256" key="1">
    <source>
        <dbReference type="ARBA" id="ARBA00023098"/>
    </source>
</evidence>
<keyword evidence="6" id="KW-1185">Reference proteome</keyword>
<keyword evidence="1 2" id="KW-0443">Lipid metabolism</keyword>
<dbReference type="Gene3D" id="3.40.1090.10">
    <property type="entry name" value="Cytosolic phospholipase A2 catalytic domain"/>
    <property type="match status" value="1"/>
</dbReference>
<keyword evidence="2" id="KW-0442">Lipid degradation</keyword>
<proteinExistence type="predicted"/>
<name>A0ABS8BHQ7_9NEIS</name>
<keyword evidence="3" id="KW-0732">Signal</keyword>
<comment type="caution">
    <text evidence="2">Lacks conserved residue(s) required for the propagation of feature annotation.</text>
</comment>
<evidence type="ECO:0000256" key="2">
    <source>
        <dbReference type="PROSITE-ProRule" id="PRU01161"/>
    </source>
</evidence>
<reference evidence="5 6" key="1">
    <citation type="submission" date="2021-10" db="EMBL/GenBank/DDBJ databases">
        <authorList>
            <person name="Chen M."/>
        </authorList>
    </citation>
    <scope>NUCLEOTIDE SEQUENCE [LARGE SCALE GENOMIC DNA]</scope>
    <source>
        <strain evidence="5 6">H3-26</strain>
    </source>
</reference>
<feature type="active site" description="Nucleophile" evidence="2">
    <location>
        <position position="103"/>
    </location>
</feature>
<evidence type="ECO:0000256" key="3">
    <source>
        <dbReference type="SAM" id="SignalP"/>
    </source>
</evidence>
<dbReference type="RefSeq" id="WP_226762969.1">
    <property type="nucleotide sequence ID" value="NZ_JAJAWG010000001.1"/>
</dbReference>
<dbReference type="InterPro" id="IPR016035">
    <property type="entry name" value="Acyl_Trfase/lysoPLipase"/>
</dbReference>
<dbReference type="InterPro" id="IPR002641">
    <property type="entry name" value="PNPLA_dom"/>
</dbReference>
<feature type="signal peptide" evidence="3">
    <location>
        <begin position="1"/>
        <end position="22"/>
    </location>
</feature>
<organism evidence="5 6">
    <name type="scientific">Deefgea salmonis</name>
    <dbReference type="NCBI Taxonomy" id="2875502"/>
    <lineage>
        <taxon>Bacteria</taxon>
        <taxon>Pseudomonadati</taxon>
        <taxon>Pseudomonadota</taxon>
        <taxon>Betaproteobacteria</taxon>
        <taxon>Neisseriales</taxon>
        <taxon>Chitinibacteraceae</taxon>
        <taxon>Deefgea</taxon>
    </lineage>
</organism>
<dbReference type="SUPFAM" id="SSF52151">
    <property type="entry name" value="FabD/lysophospholipase-like"/>
    <property type="match status" value="1"/>
</dbReference>
<dbReference type="PANTHER" id="PTHR10728">
    <property type="entry name" value="CYTOSOLIC PHOSPHOLIPASE A2"/>
    <property type="match status" value="1"/>
</dbReference>
<evidence type="ECO:0000313" key="5">
    <source>
        <dbReference type="EMBL" id="MCB5195164.1"/>
    </source>
</evidence>